<evidence type="ECO:0000313" key="5">
    <source>
        <dbReference type="EMBL" id="UUX91195.1"/>
    </source>
</evidence>
<dbReference type="PROSITE" id="PS00211">
    <property type="entry name" value="ABC_TRANSPORTER_1"/>
    <property type="match status" value="1"/>
</dbReference>
<reference evidence="5" key="1">
    <citation type="submission" date="2022-04" db="EMBL/GenBank/DDBJ databases">
        <title>Complete genome of Methanoplanus endosymbiosus DSM 3599.</title>
        <authorList>
            <person name="Chen S.-C."/>
            <person name="You Y.-T."/>
            <person name="Zhou Y.-Z."/>
            <person name="Lai M.-C."/>
        </authorList>
    </citation>
    <scope>NUCLEOTIDE SEQUENCE</scope>
    <source>
        <strain evidence="5">DSM 3599</strain>
    </source>
</reference>
<dbReference type="CDD" id="cd03293">
    <property type="entry name" value="ABC_NrtD_SsuB_transporters"/>
    <property type="match status" value="1"/>
</dbReference>
<dbReference type="EMBL" id="CP096115">
    <property type="protein sequence ID" value="UUX91195.1"/>
    <property type="molecule type" value="Genomic_DNA"/>
</dbReference>
<dbReference type="SMART" id="SM00382">
    <property type="entry name" value="AAA"/>
    <property type="match status" value="1"/>
</dbReference>
<keyword evidence="6" id="KW-1185">Reference proteome</keyword>
<evidence type="ECO:0000256" key="3">
    <source>
        <dbReference type="ARBA" id="ARBA00022840"/>
    </source>
</evidence>
<dbReference type="RefSeq" id="WP_257741347.1">
    <property type="nucleotide sequence ID" value="NZ_CP096115.1"/>
</dbReference>
<dbReference type="GO" id="GO:0016887">
    <property type="term" value="F:ATP hydrolysis activity"/>
    <property type="evidence" value="ECO:0007669"/>
    <property type="project" value="InterPro"/>
</dbReference>
<dbReference type="InterPro" id="IPR027417">
    <property type="entry name" value="P-loop_NTPase"/>
</dbReference>
<sequence length="251" mass="28072">MNPVLSFVNIKKAYHDEGEICPALDGISFDVCVNEIVCIMGPSGCGKSTLLRIINGLEKADSGTVREYPENEGGSLSAAMVFQDHALFPWLTIYENIVYGLRLSSHRVPEEELKERAEALLSLTHLDGFSDSLPHQLSGGMKQRVSVARALAIRPDILLMDEPFSALDTFTRRELEDEALRIRKETKTTVITVTHNPEEAVYLADRIVILSERPSVVSDILTVDLPHPRNPVNPDFIRLREEIIRLIRGKS</sequence>
<evidence type="ECO:0000313" key="6">
    <source>
        <dbReference type="Proteomes" id="UP001060368"/>
    </source>
</evidence>
<evidence type="ECO:0000259" key="4">
    <source>
        <dbReference type="PROSITE" id="PS50893"/>
    </source>
</evidence>
<dbReference type="PANTHER" id="PTHR42788:SF13">
    <property type="entry name" value="ALIPHATIC SULFONATES IMPORT ATP-BINDING PROTEIN SSUB"/>
    <property type="match status" value="1"/>
</dbReference>
<feature type="domain" description="ABC transporter" evidence="4">
    <location>
        <begin position="5"/>
        <end position="237"/>
    </location>
</feature>
<evidence type="ECO:0000256" key="2">
    <source>
        <dbReference type="ARBA" id="ARBA00022741"/>
    </source>
</evidence>
<dbReference type="Gene3D" id="3.40.50.300">
    <property type="entry name" value="P-loop containing nucleotide triphosphate hydrolases"/>
    <property type="match status" value="1"/>
</dbReference>
<dbReference type="InterPro" id="IPR050166">
    <property type="entry name" value="ABC_transporter_ATP-bind"/>
</dbReference>
<dbReference type="SUPFAM" id="SSF52540">
    <property type="entry name" value="P-loop containing nucleoside triphosphate hydrolases"/>
    <property type="match status" value="1"/>
</dbReference>
<keyword evidence="2" id="KW-0547">Nucleotide-binding</keyword>
<dbReference type="PROSITE" id="PS50893">
    <property type="entry name" value="ABC_TRANSPORTER_2"/>
    <property type="match status" value="1"/>
</dbReference>
<dbReference type="InterPro" id="IPR003439">
    <property type="entry name" value="ABC_transporter-like_ATP-bd"/>
</dbReference>
<dbReference type="Proteomes" id="UP001060368">
    <property type="component" value="Chromosome"/>
</dbReference>
<organism evidence="5 6">
    <name type="scientific">Methanoplanus endosymbiosus</name>
    <dbReference type="NCBI Taxonomy" id="33865"/>
    <lineage>
        <taxon>Archaea</taxon>
        <taxon>Methanobacteriati</taxon>
        <taxon>Methanobacteriota</taxon>
        <taxon>Stenosarchaea group</taxon>
        <taxon>Methanomicrobia</taxon>
        <taxon>Methanomicrobiales</taxon>
        <taxon>Methanomicrobiaceae</taxon>
        <taxon>Methanoplanus</taxon>
    </lineage>
</organism>
<dbReference type="InterPro" id="IPR003593">
    <property type="entry name" value="AAA+_ATPase"/>
</dbReference>
<dbReference type="PANTHER" id="PTHR42788">
    <property type="entry name" value="TAURINE IMPORT ATP-BINDING PROTEIN-RELATED"/>
    <property type="match status" value="1"/>
</dbReference>
<dbReference type="KEGG" id="mend:L6E24_07325"/>
<name>A0A9E7PK36_9EURY</name>
<dbReference type="InterPro" id="IPR017871">
    <property type="entry name" value="ABC_transporter-like_CS"/>
</dbReference>
<accession>A0A9E7PK36</accession>
<proteinExistence type="predicted"/>
<dbReference type="GO" id="GO:0005524">
    <property type="term" value="F:ATP binding"/>
    <property type="evidence" value="ECO:0007669"/>
    <property type="project" value="UniProtKB-KW"/>
</dbReference>
<gene>
    <name evidence="5" type="ORF">L6E24_07325</name>
</gene>
<keyword evidence="1" id="KW-0813">Transport</keyword>
<dbReference type="AlphaFoldDB" id="A0A9E7PK36"/>
<dbReference type="GeneID" id="74307499"/>
<dbReference type="Pfam" id="PF00005">
    <property type="entry name" value="ABC_tran"/>
    <property type="match status" value="1"/>
</dbReference>
<keyword evidence="3 5" id="KW-0067">ATP-binding</keyword>
<evidence type="ECO:0000256" key="1">
    <source>
        <dbReference type="ARBA" id="ARBA00022448"/>
    </source>
</evidence>
<protein>
    <submittedName>
        <fullName evidence="5">ABC transporter ATP-binding protein</fullName>
    </submittedName>
</protein>